<protein>
    <submittedName>
        <fullName evidence="1">Uncharacterized protein</fullName>
    </submittedName>
</protein>
<keyword evidence="2" id="KW-1185">Reference proteome</keyword>
<evidence type="ECO:0000313" key="2">
    <source>
        <dbReference type="Proteomes" id="UP000235786"/>
    </source>
</evidence>
<dbReference type="Proteomes" id="UP000235786">
    <property type="component" value="Unassembled WGS sequence"/>
</dbReference>
<evidence type="ECO:0000313" key="1">
    <source>
        <dbReference type="EMBL" id="PMD43880.1"/>
    </source>
</evidence>
<reference evidence="1 2" key="1">
    <citation type="submission" date="2016-04" db="EMBL/GenBank/DDBJ databases">
        <title>A degradative enzymes factory behind the ericoid mycorrhizal symbiosis.</title>
        <authorList>
            <consortium name="DOE Joint Genome Institute"/>
            <person name="Martino E."/>
            <person name="Morin E."/>
            <person name="Grelet G."/>
            <person name="Kuo A."/>
            <person name="Kohler A."/>
            <person name="Daghino S."/>
            <person name="Barry K."/>
            <person name="Choi C."/>
            <person name="Cichocki N."/>
            <person name="Clum A."/>
            <person name="Copeland A."/>
            <person name="Hainaut M."/>
            <person name="Haridas S."/>
            <person name="Labutti K."/>
            <person name="Lindquist E."/>
            <person name="Lipzen A."/>
            <person name="Khouja H.-R."/>
            <person name="Murat C."/>
            <person name="Ohm R."/>
            <person name="Olson A."/>
            <person name="Spatafora J."/>
            <person name="Veneault-Fourrey C."/>
            <person name="Henrissat B."/>
            <person name="Grigoriev I."/>
            <person name="Martin F."/>
            <person name="Perotto S."/>
        </authorList>
    </citation>
    <scope>NUCLEOTIDE SEQUENCE [LARGE SCALE GENOMIC DNA]</scope>
    <source>
        <strain evidence="1 2">F</strain>
    </source>
</reference>
<dbReference type="AlphaFoldDB" id="A0A2J6RZD8"/>
<accession>A0A2J6RZD8</accession>
<proteinExistence type="predicted"/>
<sequence>MLLKLGRRRNAVRGPGMSRSTRAWRKAAYPNRLGSRVSGRLTSQRARHAQAKGNAGRWFSLCRSALKSGLLSQLYVLSFSPISCELRWQGEGCDPAGSKGVWPLVSGKETLMLWASSQNMMIGPMEGEAIDVSGS</sequence>
<name>A0A2J6RZD8_HYAVF</name>
<organism evidence="1 2">
    <name type="scientific">Hyaloscypha variabilis (strain UAMH 11265 / GT02V1 / F)</name>
    <name type="common">Meliniomyces variabilis</name>
    <dbReference type="NCBI Taxonomy" id="1149755"/>
    <lineage>
        <taxon>Eukaryota</taxon>
        <taxon>Fungi</taxon>
        <taxon>Dikarya</taxon>
        <taxon>Ascomycota</taxon>
        <taxon>Pezizomycotina</taxon>
        <taxon>Leotiomycetes</taxon>
        <taxon>Helotiales</taxon>
        <taxon>Hyaloscyphaceae</taxon>
        <taxon>Hyaloscypha</taxon>
        <taxon>Hyaloscypha variabilis</taxon>
    </lineage>
</organism>
<dbReference type="EMBL" id="KZ613941">
    <property type="protein sequence ID" value="PMD43880.1"/>
    <property type="molecule type" value="Genomic_DNA"/>
</dbReference>
<gene>
    <name evidence="1" type="ORF">L207DRAFT_266927</name>
</gene>